<dbReference type="PROSITE" id="PS50081">
    <property type="entry name" value="ZF_DAG_PE_2"/>
    <property type="match status" value="1"/>
</dbReference>
<dbReference type="Pfam" id="PF00130">
    <property type="entry name" value="C1_1"/>
    <property type="match status" value="1"/>
</dbReference>
<comment type="caution">
    <text evidence="14">The sequence shown here is derived from an EMBL/GenBank/DDBJ whole genome shotgun (WGS) entry which is preliminary data.</text>
</comment>
<dbReference type="InterPro" id="IPR000219">
    <property type="entry name" value="DH_dom"/>
</dbReference>
<dbReference type="GO" id="GO:0005085">
    <property type="term" value="F:guanyl-nucleotide exchange factor activity"/>
    <property type="evidence" value="ECO:0007669"/>
    <property type="project" value="UniProtKB-KW"/>
</dbReference>
<evidence type="ECO:0000313" key="15">
    <source>
        <dbReference type="Proteomes" id="UP000245119"/>
    </source>
</evidence>
<keyword evidence="7" id="KW-0862">Zinc</keyword>
<evidence type="ECO:0000256" key="1">
    <source>
        <dbReference type="ARBA" id="ARBA00004496"/>
    </source>
</evidence>
<dbReference type="SMART" id="SM00325">
    <property type="entry name" value="RhoGEF"/>
    <property type="match status" value="1"/>
</dbReference>
<dbReference type="InterPro" id="IPR051632">
    <property type="entry name" value="Rho_GEF"/>
</dbReference>
<evidence type="ECO:0000256" key="6">
    <source>
        <dbReference type="ARBA" id="ARBA00022771"/>
    </source>
</evidence>
<feature type="region of interest" description="Disordered" evidence="10">
    <location>
        <begin position="861"/>
        <end position="933"/>
    </location>
</feature>
<evidence type="ECO:0000259" key="12">
    <source>
        <dbReference type="PROSITE" id="PS50010"/>
    </source>
</evidence>
<dbReference type="GO" id="GO:0008270">
    <property type="term" value="F:zinc ion binding"/>
    <property type="evidence" value="ECO:0007669"/>
    <property type="project" value="UniProtKB-KW"/>
</dbReference>
<dbReference type="InterPro" id="IPR046349">
    <property type="entry name" value="C1-like_sf"/>
</dbReference>
<keyword evidence="8 9" id="KW-0175">Coiled coil</keyword>
<dbReference type="SMART" id="SM00233">
    <property type="entry name" value="PH"/>
    <property type="match status" value="1"/>
</dbReference>
<dbReference type="Gene3D" id="2.30.29.30">
    <property type="entry name" value="Pleckstrin-homology domain (PH domain)/Phosphotyrosine-binding domain (PTB)"/>
    <property type="match status" value="1"/>
</dbReference>
<protein>
    <recommendedName>
        <fullName evidence="16">Rho guanine nucleotide exchange factor 28</fullName>
    </recommendedName>
</protein>
<feature type="region of interest" description="Disordered" evidence="10">
    <location>
        <begin position="1815"/>
        <end position="1929"/>
    </location>
</feature>
<dbReference type="GO" id="GO:0005737">
    <property type="term" value="C:cytoplasm"/>
    <property type="evidence" value="ECO:0007669"/>
    <property type="project" value="UniProtKB-SubCell"/>
</dbReference>
<feature type="region of interest" description="Disordered" evidence="10">
    <location>
        <begin position="1501"/>
        <end position="1529"/>
    </location>
</feature>
<feature type="compositionally biased region" description="Low complexity" evidence="10">
    <location>
        <begin position="918"/>
        <end position="933"/>
    </location>
</feature>
<dbReference type="InterPro" id="IPR002219">
    <property type="entry name" value="PKC_DAG/PE"/>
</dbReference>
<comment type="subcellular location">
    <subcellularLocation>
        <location evidence="1">Cytoplasm</location>
    </subcellularLocation>
</comment>
<dbReference type="CDD" id="cd13329">
    <property type="entry name" value="PH_RhoGEF"/>
    <property type="match status" value="1"/>
</dbReference>
<dbReference type="InterPro" id="IPR041020">
    <property type="entry name" value="PH_16"/>
</dbReference>
<evidence type="ECO:0000259" key="13">
    <source>
        <dbReference type="PROSITE" id="PS50081"/>
    </source>
</evidence>
<feature type="domain" description="Phorbol-ester/DAG-type" evidence="13">
    <location>
        <begin position="785"/>
        <end position="833"/>
    </location>
</feature>
<dbReference type="Gene3D" id="3.30.60.20">
    <property type="match status" value="1"/>
</dbReference>
<feature type="region of interest" description="Disordered" evidence="10">
    <location>
        <begin position="1711"/>
        <end position="1742"/>
    </location>
</feature>
<dbReference type="GO" id="GO:0035023">
    <property type="term" value="P:regulation of Rho protein signal transduction"/>
    <property type="evidence" value="ECO:0007669"/>
    <property type="project" value="TreeGrafter"/>
</dbReference>
<feature type="compositionally biased region" description="Polar residues" evidence="10">
    <location>
        <begin position="875"/>
        <end position="888"/>
    </location>
</feature>
<feature type="compositionally biased region" description="Polar residues" evidence="10">
    <location>
        <begin position="1871"/>
        <end position="1880"/>
    </location>
</feature>
<name>A0A2T7NEX6_POMCA</name>
<evidence type="ECO:0000256" key="3">
    <source>
        <dbReference type="ARBA" id="ARBA00022553"/>
    </source>
</evidence>
<keyword evidence="4" id="KW-0344">Guanine-nucleotide releasing factor</keyword>
<feature type="coiled-coil region" evidence="9">
    <location>
        <begin position="1580"/>
        <end position="1687"/>
    </location>
</feature>
<dbReference type="SMART" id="SM00109">
    <property type="entry name" value="C1"/>
    <property type="match status" value="1"/>
</dbReference>
<dbReference type="Gene3D" id="1.20.900.10">
    <property type="entry name" value="Dbl homology (DH) domain"/>
    <property type="match status" value="1"/>
</dbReference>
<keyword evidence="15" id="KW-1185">Reference proteome</keyword>
<dbReference type="EMBL" id="PZQS01000013">
    <property type="protein sequence ID" value="PVD19716.1"/>
    <property type="molecule type" value="Genomic_DNA"/>
</dbReference>
<evidence type="ECO:0000256" key="5">
    <source>
        <dbReference type="ARBA" id="ARBA00022723"/>
    </source>
</evidence>
<keyword evidence="5" id="KW-0479">Metal-binding</keyword>
<organism evidence="14 15">
    <name type="scientific">Pomacea canaliculata</name>
    <name type="common">Golden apple snail</name>
    <dbReference type="NCBI Taxonomy" id="400727"/>
    <lineage>
        <taxon>Eukaryota</taxon>
        <taxon>Metazoa</taxon>
        <taxon>Spiralia</taxon>
        <taxon>Lophotrochozoa</taxon>
        <taxon>Mollusca</taxon>
        <taxon>Gastropoda</taxon>
        <taxon>Caenogastropoda</taxon>
        <taxon>Architaenioglossa</taxon>
        <taxon>Ampullarioidea</taxon>
        <taxon>Ampullariidae</taxon>
        <taxon>Pomacea</taxon>
    </lineage>
</organism>
<evidence type="ECO:0000313" key="14">
    <source>
        <dbReference type="EMBL" id="PVD19716.1"/>
    </source>
</evidence>
<dbReference type="InterPro" id="IPR035899">
    <property type="entry name" value="DBL_dom_sf"/>
</dbReference>
<dbReference type="PANTHER" id="PTHR13944">
    <property type="entry name" value="AGAP007712-PA"/>
    <property type="match status" value="1"/>
</dbReference>
<evidence type="ECO:0008006" key="16">
    <source>
        <dbReference type="Google" id="ProtNLM"/>
    </source>
</evidence>
<dbReference type="InterPro" id="IPR011993">
    <property type="entry name" value="PH-like_dom_sf"/>
</dbReference>
<dbReference type="SUPFAM" id="SSF50729">
    <property type="entry name" value="PH domain-like"/>
    <property type="match status" value="1"/>
</dbReference>
<feature type="domain" description="PH" evidence="11">
    <location>
        <begin position="1203"/>
        <end position="1307"/>
    </location>
</feature>
<feature type="region of interest" description="Disordered" evidence="10">
    <location>
        <begin position="527"/>
        <end position="559"/>
    </location>
</feature>
<dbReference type="CDD" id="cd00160">
    <property type="entry name" value="RhoGEF"/>
    <property type="match status" value="1"/>
</dbReference>
<evidence type="ECO:0000256" key="2">
    <source>
        <dbReference type="ARBA" id="ARBA00022490"/>
    </source>
</evidence>
<keyword evidence="3" id="KW-0597">Phosphoprotein</keyword>
<dbReference type="PANTHER" id="PTHR13944:SF21">
    <property type="entry name" value="CYSTS, ISOFORM C"/>
    <property type="match status" value="1"/>
</dbReference>
<feature type="domain" description="DH" evidence="12">
    <location>
        <begin position="976"/>
        <end position="1166"/>
    </location>
</feature>
<evidence type="ECO:0000256" key="10">
    <source>
        <dbReference type="SAM" id="MobiDB-lite"/>
    </source>
</evidence>
<evidence type="ECO:0000256" key="8">
    <source>
        <dbReference type="ARBA" id="ARBA00023054"/>
    </source>
</evidence>
<feature type="region of interest" description="Disordered" evidence="10">
    <location>
        <begin position="717"/>
        <end position="759"/>
    </location>
</feature>
<dbReference type="SUPFAM" id="SSF57889">
    <property type="entry name" value="Cysteine-rich domain"/>
    <property type="match status" value="1"/>
</dbReference>
<dbReference type="PROSITE" id="PS50010">
    <property type="entry name" value="DH_2"/>
    <property type="match status" value="1"/>
</dbReference>
<dbReference type="Pfam" id="PF17838">
    <property type="entry name" value="PH_16"/>
    <property type="match status" value="1"/>
</dbReference>
<feature type="compositionally biased region" description="Basic and acidic residues" evidence="10">
    <location>
        <begin position="724"/>
        <end position="738"/>
    </location>
</feature>
<gene>
    <name evidence="14" type="ORF">C0Q70_20207</name>
</gene>
<dbReference type="STRING" id="400727.A0A2T7NEX6"/>
<proteinExistence type="predicted"/>
<keyword evidence="2" id="KW-0963">Cytoplasm</keyword>
<feature type="compositionally biased region" description="Low complexity" evidence="10">
    <location>
        <begin position="1501"/>
        <end position="1511"/>
    </location>
</feature>
<evidence type="ECO:0000256" key="7">
    <source>
        <dbReference type="ARBA" id="ARBA00022833"/>
    </source>
</evidence>
<dbReference type="InterPro" id="IPR001849">
    <property type="entry name" value="PH_domain"/>
</dbReference>
<dbReference type="Proteomes" id="UP000245119">
    <property type="component" value="Linkage Group LG13"/>
</dbReference>
<dbReference type="OrthoDB" id="28045at2759"/>
<dbReference type="SUPFAM" id="SSF48065">
    <property type="entry name" value="DBL homology domain (DH-domain)"/>
    <property type="match status" value="1"/>
</dbReference>
<evidence type="ECO:0000256" key="9">
    <source>
        <dbReference type="SAM" id="Coils"/>
    </source>
</evidence>
<dbReference type="Pfam" id="PF00621">
    <property type="entry name" value="RhoGEF"/>
    <property type="match status" value="1"/>
</dbReference>
<accession>A0A2T7NEX6</accession>
<evidence type="ECO:0000259" key="11">
    <source>
        <dbReference type="PROSITE" id="PS50003"/>
    </source>
</evidence>
<dbReference type="PROSITE" id="PS50003">
    <property type="entry name" value="PH_DOMAIN"/>
    <property type="match status" value="1"/>
</dbReference>
<keyword evidence="6" id="KW-0863">Zinc-finger</keyword>
<sequence>MLEVSICYENILAVNEEDEMFLALEGSTQRHLVTMHYNGGRIWQAPIPEFLVNCVNNPHALDNLELIKSDQFDLANEVLSTLDERLKAALEHATYPEGWDLLGNDQSAGCRETLLHLVGRLGLHRTALFLLTKPGSQEALHVINHEGQQPCGVAADSGFYDIAELFAGYNTSGMKVENTAKALSTEYGLLHSCGSNSTSLTVSLDSDQTRTLEESLEMLRKMEAALKCGDRGFSRPYQTEWPSSFGQKTQQQQRFQSYFQEPEIGNQHEVEEALERILQLQKQHMNQIAYSDNILPDPSAEHSPDHYSYDVYPSSVGSSSSQSNFEQCLMHEETLSICHSMNEDLLWHRGSKQHRKIMEAQKSRKLHLARFSSSCPALDVHHHPCPLSPIQEWDQHRSMQDLAEDEKNICVAEGLLVVHGEDCHDQGWVGETPDGGVRICVNGITVDSSSDFPESLDDSNSVITKIAIGGVSQNMGMKEDESNRRRSWCPESLLVLGADVYGPSDNTSISLGRTIGMAGKSLSLSGLDREDVSEGEDTVDAANTSSSPPATPLQKWQHQSDTLFSSLDEDILPSMSADSRASDNYTPFQAVREDAITREKSLEQEITGTVVETLATGNTGLDNSKVIYMEKKRSVTDTHGIRSYEEGHSSLDIGLSPITKSLSTPSIPLATTLLAGSEGADKPILRDGCREGKLPAAASRLVEKHIEDDDAQFCRQEEIEEEEHSSRDTKEISWKEFLNEEQSTAETDEKLRQPEKKRKSNVLSRFSNSYLTKKNKEKESKIKQLHQFVAVSFSNAAVCDMCHKPMTNKPALRCENCLINVHEHGCKDQAASCDKYAAIKVMQREDLTAPLQRHLTQQASDLRHTHSFKHKDNRSTLMSSKGQNSVSGVQGLHRHSLPTSSKAINEESETDGGLHMQEASSTSNITETTSESLESLDTVGAEASFLDEEADLMLSFEEPEAWSITRLKKMNAKDIKRQDTIWELIQTEKQYVKKLKIMQRLFRDSLMAEQNFPGEQIQRMFPRLDDLLELHTTFLRKLLTLQTINADRSIDDIGPTLLEQFSKTTAEKMKSVYGVFCSKHTEAIQMYKEIAKNDRKFQNFCRKMSNQTVCEKRELPDFILGVTVRLSKYPILIEAILKGTKDKKDRELLSQALQCSKDVVHGVDEKVAAYEKLMEIYKALDSRTTVYRGKKFKRQDLFSETRQLVHAGTIGWKSARGRVLEVYAVVLSDLILFLQKNEQKYTFFLQDNKSCLVPLNKLLLREKGDARDSHGIYLISQDHNQPEMYELVCNSKEQRDQWMTVLRRAINECPKEEVIQRVQQITEEEQRRHAEKSKKMKEIIAQLHQKDDVIKKYCDEKNQLIRELMEMSVSEEDSLAHDQDQVEMREAVNSRSVEMVRAAMREVSNLTTILQGSGIALSRSASSVGEHVSTSFVNMPVPKRAETFAGFDAAHECGVNKKRFTQIGDYEGYPTSTQSLESMDTISEDKKLPISVTMDSVHSSLSPAAHFSSSPQGWEGQPHSEWTSHLPDRNSYHGSIGELSASSMSSLVQPLSSEQMMSVVQLEHYLNNLMNLTVKQCTTVECLRAELVEAKEEIRKLSADMRGRRQTGYGYDQLEELRNLQEKFSRERQEWEATKARERTALQREKENLEAERCFLQKKEVEIKRRKEELSRQHDLLKRHIDMLKEQGLLEASVFNEQPHHMVDLDTHKLPSHHHVSDPGIPHQSIGHRRSASADFSSMTSGFVERDSSSKLTSTNSNSSHDVCGLAHPYRMFSKPQTSRGGKAVPVHLLSTFNEHKVGGANVQQLPLKLSSSLATGNNRQRHPPPQHSQSLPPRITAASVAGPRGGSKSPSERIPSPAQAQGMILRNQKSRSTPSNLSSIIKLAEPANRMSPERVSHKSSSTDPAPGGPRTAPEGTREHGVGSPVFYF</sequence>
<feature type="compositionally biased region" description="Polar residues" evidence="10">
    <location>
        <begin position="541"/>
        <end position="559"/>
    </location>
</feature>
<evidence type="ECO:0000256" key="4">
    <source>
        <dbReference type="ARBA" id="ARBA00022658"/>
    </source>
</evidence>
<reference evidence="14 15" key="1">
    <citation type="submission" date="2018-04" db="EMBL/GenBank/DDBJ databases">
        <title>The genome of golden apple snail Pomacea canaliculata provides insight into stress tolerance and invasive adaptation.</title>
        <authorList>
            <person name="Liu C."/>
            <person name="Liu B."/>
            <person name="Ren Y."/>
            <person name="Zhang Y."/>
            <person name="Wang H."/>
            <person name="Li S."/>
            <person name="Jiang F."/>
            <person name="Yin L."/>
            <person name="Zhang G."/>
            <person name="Qian W."/>
            <person name="Fan W."/>
        </authorList>
    </citation>
    <scope>NUCLEOTIDE SEQUENCE [LARGE SCALE GENOMIC DNA]</scope>
    <source>
        <strain evidence="14">SZHN2017</strain>
        <tissue evidence="14">Muscle</tissue>
    </source>
</reference>
<dbReference type="CDD" id="cd20815">
    <property type="entry name" value="C1_p190RhoGEF-like"/>
    <property type="match status" value="1"/>
</dbReference>